<feature type="region of interest" description="Disordered" evidence="1">
    <location>
        <begin position="151"/>
        <end position="190"/>
    </location>
</feature>
<keyword evidence="3" id="KW-1185">Reference proteome</keyword>
<accession>A0A553N4K1</accession>
<comment type="caution">
    <text evidence="2">The sequence shown here is derived from an EMBL/GenBank/DDBJ whole genome shotgun (WGS) entry which is preliminary data.</text>
</comment>
<proteinExistence type="predicted"/>
<feature type="region of interest" description="Disordered" evidence="1">
    <location>
        <begin position="59"/>
        <end position="109"/>
    </location>
</feature>
<evidence type="ECO:0000313" key="3">
    <source>
        <dbReference type="Proteomes" id="UP000316079"/>
    </source>
</evidence>
<dbReference type="OrthoDB" id="6137544at2759"/>
<feature type="compositionally biased region" description="Polar residues" evidence="1">
    <location>
        <begin position="68"/>
        <end position="79"/>
    </location>
</feature>
<feature type="compositionally biased region" description="Basic and acidic residues" evidence="1">
    <location>
        <begin position="179"/>
        <end position="190"/>
    </location>
</feature>
<organism evidence="2 3">
    <name type="scientific">Danionella cerebrum</name>
    <dbReference type="NCBI Taxonomy" id="2873325"/>
    <lineage>
        <taxon>Eukaryota</taxon>
        <taxon>Metazoa</taxon>
        <taxon>Chordata</taxon>
        <taxon>Craniata</taxon>
        <taxon>Vertebrata</taxon>
        <taxon>Euteleostomi</taxon>
        <taxon>Actinopterygii</taxon>
        <taxon>Neopterygii</taxon>
        <taxon>Teleostei</taxon>
        <taxon>Ostariophysi</taxon>
        <taxon>Cypriniformes</taxon>
        <taxon>Danionidae</taxon>
        <taxon>Danioninae</taxon>
        <taxon>Danionella</taxon>
    </lineage>
</organism>
<feature type="non-terminal residue" evidence="2">
    <location>
        <position position="316"/>
    </location>
</feature>
<evidence type="ECO:0000256" key="1">
    <source>
        <dbReference type="SAM" id="MobiDB-lite"/>
    </source>
</evidence>
<dbReference type="EMBL" id="SRMA01027057">
    <property type="protein sequence ID" value="TRY60352.1"/>
    <property type="molecule type" value="Genomic_DNA"/>
</dbReference>
<dbReference type="AlphaFoldDB" id="A0A553N4K1"/>
<sequence>MGQTELSFALMRKRSHQPRQRCLVSQSHIVREPYPLLWRPRSGIAPRVVSCSSRATIRRPMYPDDKSSISTLTTETQHINTRRESSSRAAQTQPEERQHSQHKVDEQQRVQVVDLPLDEQRSFLQGMSGGRDGWMDGGIFAHHARVTLEAMEKPQRREETPHRSPPDWTDSSSAPEKISSGERERERETHLELRADGAQELVAALSVPQRHKLMLQIKQTAVRRGSLPVSDDDNGAHLLSVGGAQRQSVRDEQRRVLLLQEAHAAGGNQDLKHTARSVREHSLTVEQLLALGELWEELVEGFVVFGETLRRGREGM</sequence>
<reference evidence="2 3" key="1">
    <citation type="journal article" date="2019" name="Sci. Data">
        <title>Hybrid genome assembly and annotation of Danionella translucida.</title>
        <authorList>
            <person name="Kadobianskyi M."/>
            <person name="Schulze L."/>
            <person name="Schuelke M."/>
            <person name="Judkewitz B."/>
        </authorList>
    </citation>
    <scope>NUCLEOTIDE SEQUENCE [LARGE SCALE GENOMIC DNA]</scope>
    <source>
        <strain evidence="2 3">Bolton</strain>
    </source>
</reference>
<name>A0A553N4K1_9TELE</name>
<dbReference type="Proteomes" id="UP000316079">
    <property type="component" value="Unassembled WGS sequence"/>
</dbReference>
<feature type="compositionally biased region" description="Basic and acidic residues" evidence="1">
    <location>
        <begin position="94"/>
        <end position="108"/>
    </location>
</feature>
<evidence type="ECO:0000313" key="2">
    <source>
        <dbReference type="EMBL" id="TRY60352.1"/>
    </source>
</evidence>
<feature type="compositionally biased region" description="Basic and acidic residues" evidence="1">
    <location>
        <begin position="151"/>
        <end position="165"/>
    </location>
</feature>
<gene>
    <name evidence="2" type="ORF">DNTS_025768</name>
</gene>
<protein>
    <submittedName>
        <fullName evidence="2">Uncharacterized protein</fullName>
    </submittedName>
</protein>